<dbReference type="VEuPathDB" id="VectorBase:GPAI034432"/>
<reference evidence="2" key="2">
    <citation type="submission" date="2020-05" db="UniProtKB">
        <authorList>
            <consortium name="EnsemblMetazoa"/>
        </authorList>
    </citation>
    <scope>IDENTIFICATION</scope>
    <source>
        <strain evidence="2">IAEA</strain>
    </source>
</reference>
<evidence type="ECO:0000256" key="1">
    <source>
        <dbReference type="SAM" id="MobiDB-lite"/>
    </source>
</evidence>
<organism evidence="2 3">
    <name type="scientific">Glossina pallidipes</name>
    <name type="common">Tsetse fly</name>
    <dbReference type="NCBI Taxonomy" id="7398"/>
    <lineage>
        <taxon>Eukaryota</taxon>
        <taxon>Metazoa</taxon>
        <taxon>Ecdysozoa</taxon>
        <taxon>Arthropoda</taxon>
        <taxon>Hexapoda</taxon>
        <taxon>Insecta</taxon>
        <taxon>Pterygota</taxon>
        <taxon>Neoptera</taxon>
        <taxon>Endopterygota</taxon>
        <taxon>Diptera</taxon>
        <taxon>Brachycera</taxon>
        <taxon>Muscomorpha</taxon>
        <taxon>Hippoboscoidea</taxon>
        <taxon>Glossinidae</taxon>
        <taxon>Glossina</taxon>
    </lineage>
</organism>
<evidence type="ECO:0000313" key="3">
    <source>
        <dbReference type="Proteomes" id="UP000092445"/>
    </source>
</evidence>
<dbReference type="AlphaFoldDB" id="A0A1B0A4R1"/>
<feature type="region of interest" description="Disordered" evidence="1">
    <location>
        <begin position="1"/>
        <end position="45"/>
    </location>
</feature>
<dbReference type="Proteomes" id="UP000092445">
    <property type="component" value="Unassembled WGS sequence"/>
</dbReference>
<protein>
    <submittedName>
        <fullName evidence="2">Uncharacterized protein</fullName>
    </submittedName>
</protein>
<proteinExistence type="predicted"/>
<reference evidence="3" key="1">
    <citation type="submission" date="2014-03" db="EMBL/GenBank/DDBJ databases">
        <authorList>
            <person name="Aksoy S."/>
            <person name="Warren W."/>
            <person name="Wilson R.K."/>
        </authorList>
    </citation>
    <scope>NUCLEOTIDE SEQUENCE [LARGE SCALE GENOMIC DNA]</scope>
    <source>
        <strain evidence="3">IAEA</strain>
    </source>
</reference>
<evidence type="ECO:0000313" key="2">
    <source>
        <dbReference type="EnsemblMetazoa" id="GPAI034432-PA"/>
    </source>
</evidence>
<keyword evidence="3" id="KW-1185">Reference proteome</keyword>
<sequence>MELSIKPDTGFDPGKDSNANSHKMVKGHREFHEDRSSSNIGSSNISPILTPALPFLLRALIEVGLGERNGNASANELQT</sequence>
<feature type="compositionally biased region" description="Basic and acidic residues" evidence="1">
    <location>
        <begin position="27"/>
        <end position="36"/>
    </location>
</feature>
<accession>A0A1B0A4R1</accession>
<dbReference type="EnsemblMetazoa" id="GPAI034432-RA">
    <property type="protein sequence ID" value="GPAI034432-PA"/>
    <property type="gene ID" value="GPAI034432"/>
</dbReference>
<name>A0A1B0A4R1_GLOPL</name>